<keyword evidence="3 5" id="KW-0732">Signal</keyword>
<dbReference type="Pfam" id="PF01185">
    <property type="entry name" value="Hydrophobin"/>
    <property type="match status" value="1"/>
</dbReference>
<gene>
    <name evidence="6" type="ORF">LZC95_28510</name>
</gene>
<name>A0ABZ2JVA1_9BACT</name>
<evidence type="ECO:0000313" key="6">
    <source>
        <dbReference type="EMBL" id="WXA90393.1"/>
    </source>
</evidence>
<dbReference type="NCBIfam" id="NF040603">
    <property type="entry name" value="choice_anch_P"/>
    <property type="match status" value="1"/>
</dbReference>
<dbReference type="EMBL" id="CP089982">
    <property type="protein sequence ID" value="WXA90393.1"/>
    <property type="molecule type" value="Genomic_DNA"/>
</dbReference>
<feature type="chain" id="PRO_5045820757" evidence="5">
    <location>
        <begin position="30"/>
        <end position="348"/>
    </location>
</feature>
<dbReference type="SMART" id="SM00075">
    <property type="entry name" value="HYDRO"/>
    <property type="match status" value="1"/>
</dbReference>
<dbReference type="CDD" id="cd23507">
    <property type="entry name" value="hydrophobin_I"/>
    <property type="match status" value="1"/>
</dbReference>
<proteinExistence type="predicted"/>
<evidence type="ECO:0000256" key="3">
    <source>
        <dbReference type="ARBA" id="ARBA00022729"/>
    </source>
</evidence>
<accession>A0ABZ2JVA1</accession>
<dbReference type="Proteomes" id="UP001379533">
    <property type="component" value="Chromosome"/>
</dbReference>
<keyword evidence="7" id="KW-1185">Reference proteome</keyword>
<dbReference type="PROSITE" id="PS00956">
    <property type="entry name" value="HYDROPHOBIN"/>
    <property type="match status" value="1"/>
</dbReference>
<keyword evidence="2" id="KW-0964">Secreted</keyword>
<reference evidence="6 7" key="1">
    <citation type="submission" date="2021-12" db="EMBL/GenBank/DDBJ databases">
        <title>Discovery of the Pendulisporaceae a myxobacterial family with distinct sporulation behavior and unique specialized metabolism.</title>
        <authorList>
            <person name="Garcia R."/>
            <person name="Popoff A."/>
            <person name="Bader C.D."/>
            <person name="Loehr J."/>
            <person name="Walesch S."/>
            <person name="Walt C."/>
            <person name="Boldt J."/>
            <person name="Bunk B."/>
            <person name="Haeckl F.J.F.P.J."/>
            <person name="Gunesch A.P."/>
            <person name="Birkelbach J."/>
            <person name="Nuebel U."/>
            <person name="Pietschmann T."/>
            <person name="Bach T."/>
            <person name="Mueller R."/>
        </authorList>
    </citation>
    <scope>NUCLEOTIDE SEQUENCE [LARGE SCALE GENOMIC DNA]</scope>
    <source>
        <strain evidence="6 7">MSr12523</strain>
    </source>
</reference>
<dbReference type="InterPro" id="IPR001338">
    <property type="entry name" value="Class_I_Hydrophobin"/>
</dbReference>
<feature type="signal peptide" evidence="5">
    <location>
        <begin position="1"/>
        <end position="29"/>
    </location>
</feature>
<sequence length="348" mass="34873">MKGHRLGYGVRALSILGLVAGAAACGAGAGGEGQATQDVTPGAAMPNELGLSSRSEANTATVFASLWLFGHDTLTIGPTAVHRATHGGAGGTDHPFVDIDVKLGDLRLLRVEGAESNPKNTKTSTSVSATGQTNAGDVTMLNGLVVLRNLVAESKCEATAAGQECHGTMSVSELTIGGKKIPLLEIAPNTKLRVNSLLAIPGLDVKLPVDLELVLNEQLVSTDPATSTSALIVNVAHLSGAASIEGLVSLMVDVIEGGPGSTVGQPVDACNVGAVQCCNSVQSADDPSVQALLSNLNGTAAPDALVGLQCNPISVIGAGGNSCSAQPVCCQNNGYNGLINVGCSPVAL</sequence>
<comment type="subcellular location">
    <subcellularLocation>
        <location evidence="1">Secreted</location>
    </subcellularLocation>
</comment>
<protein>
    <submittedName>
        <fullName evidence="6">Hydrophobin family protein</fullName>
    </submittedName>
</protein>
<evidence type="ECO:0000256" key="5">
    <source>
        <dbReference type="SAM" id="SignalP"/>
    </source>
</evidence>
<organism evidence="6 7">
    <name type="scientific">Pendulispora brunnea</name>
    <dbReference type="NCBI Taxonomy" id="2905690"/>
    <lineage>
        <taxon>Bacteria</taxon>
        <taxon>Pseudomonadati</taxon>
        <taxon>Myxococcota</taxon>
        <taxon>Myxococcia</taxon>
        <taxon>Myxococcales</taxon>
        <taxon>Sorangiineae</taxon>
        <taxon>Pendulisporaceae</taxon>
        <taxon>Pendulispora</taxon>
    </lineage>
</organism>
<evidence type="ECO:0000256" key="4">
    <source>
        <dbReference type="SAM" id="MobiDB-lite"/>
    </source>
</evidence>
<evidence type="ECO:0000313" key="7">
    <source>
        <dbReference type="Proteomes" id="UP001379533"/>
    </source>
</evidence>
<dbReference type="PROSITE" id="PS51257">
    <property type="entry name" value="PROKAR_LIPOPROTEIN"/>
    <property type="match status" value="1"/>
</dbReference>
<feature type="region of interest" description="Disordered" evidence="4">
    <location>
        <begin position="30"/>
        <end position="50"/>
    </location>
</feature>
<dbReference type="RefSeq" id="WP_394841005.1">
    <property type="nucleotide sequence ID" value="NZ_CP089982.1"/>
</dbReference>
<evidence type="ECO:0000256" key="1">
    <source>
        <dbReference type="ARBA" id="ARBA00004613"/>
    </source>
</evidence>
<evidence type="ECO:0000256" key="2">
    <source>
        <dbReference type="ARBA" id="ARBA00022525"/>
    </source>
</evidence>
<dbReference type="InterPro" id="IPR019778">
    <property type="entry name" value="Class_I_Hydrophobin_CS"/>
</dbReference>